<dbReference type="Proteomes" id="UP000292385">
    <property type="component" value="Unassembled WGS sequence"/>
</dbReference>
<organism evidence="1 2">
    <name type="scientific">Kribbella speibonae</name>
    <dbReference type="NCBI Taxonomy" id="1572660"/>
    <lineage>
        <taxon>Bacteria</taxon>
        <taxon>Bacillati</taxon>
        <taxon>Actinomycetota</taxon>
        <taxon>Actinomycetes</taxon>
        <taxon>Propionibacteriales</taxon>
        <taxon>Kribbellaceae</taxon>
        <taxon>Kribbella</taxon>
    </lineage>
</organism>
<keyword evidence="2" id="KW-1185">Reference proteome</keyword>
<gene>
    <name evidence="1" type="ORF">E0H58_02420</name>
</gene>
<proteinExistence type="predicted"/>
<sequence>MPVIDANGKFVGTIKYVGTSLLTLSGAGLMDNDCYVRREQIATTDEDQVLLCVPAADLSTDYGRWI</sequence>
<protein>
    <recommendedName>
        <fullName evidence="3">PRC-barrel domain containing protein</fullName>
    </recommendedName>
</protein>
<dbReference type="EMBL" id="SJJY01000001">
    <property type="protein sequence ID" value="TCC26884.1"/>
    <property type="molecule type" value="Genomic_DNA"/>
</dbReference>
<comment type="caution">
    <text evidence="1">The sequence shown here is derived from an EMBL/GenBank/DDBJ whole genome shotgun (WGS) entry which is preliminary data.</text>
</comment>
<evidence type="ECO:0000313" key="2">
    <source>
        <dbReference type="Proteomes" id="UP000292385"/>
    </source>
</evidence>
<name>A0ABY2AB03_9ACTN</name>
<evidence type="ECO:0000313" key="1">
    <source>
        <dbReference type="EMBL" id="TCC26884.1"/>
    </source>
</evidence>
<evidence type="ECO:0008006" key="3">
    <source>
        <dbReference type="Google" id="ProtNLM"/>
    </source>
</evidence>
<reference evidence="1 2" key="1">
    <citation type="submission" date="2019-02" db="EMBL/GenBank/DDBJ databases">
        <title>Kribbella capetownensis sp. nov. and Kribbella speibonae sp. nov., isolated from soil.</title>
        <authorList>
            <person name="Curtis S.M."/>
            <person name="Norton I."/>
            <person name="Everest G.J."/>
            <person name="Meyers P.R."/>
        </authorList>
    </citation>
    <scope>NUCLEOTIDE SEQUENCE [LARGE SCALE GENOMIC DNA]</scope>
    <source>
        <strain evidence="1 2">SK5</strain>
    </source>
</reference>
<accession>A0ABY2AB03</accession>
<dbReference type="RefSeq" id="WP_131459537.1">
    <property type="nucleotide sequence ID" value="NZ_SJJY01000001.1"/>
</dbReference>